<organism evidence="2 3">
    <name type="scientific">Orchesella dallaii</name>
    <dbReference type="NCBI Taxonomy" id="48710"/>
    <lineage>
        <taxon>Eukaryota</taxon>
        <taxon>Metazoa</taxon>
        <taxon>Ecdysozoa</taxon>
        <taxon>Arthropoda</taxon>
        <taxon>Hexapoda</taxon>
        <taxon>Collembola</taxon>
        <taxon>Entomobryomorpha</taxon>
        <taxon>Entomobryoidea</taxon>
        <taxon>Orchesellidae</taxon>
        <taxon>Orchesellinae</taxon>
        <taxon>Orchesella</taxon>
    </lineage>
</organism>
<evidence type="ECO:0000313" key="2">
    <source>
        <dbReference type="EMBL" id="CAL8112581.1"/>
    </source>
</evidence>
<reference evidence="2 3" key="1">
    <citation type="submission" date="2024-08" db="EMBL/GenBank/DDBJ databases">
        <authorList>
            <person name="Cucini C."/>
            <person name="Frati F."/>
        </authorList>
    </citation>
    <scope>NUCLEOTIDE SEQUENCE [LARGE SCALE GENOMIC DNA]</scope>
</reference>
<evidence type="ECO:0000313" key="3">
    <source>
        <dbReference type="Proteomes" id="UP001642540"/>
    </source>
</evidence>
<accession>A0ABP1QVP5</accession>
<proteinExistence type="predicted"/>
<name>A0ABP1QVP5_9HEXA</name>
<protein>
    <submittedName>
        <fullName evidence="2">Uncharacterized protein</fullName>
    </submittedName>
</protein>
<evidence type="ECO:0000256" key="1">
    <source>
        <dbReference type="SAM" id="MobiDB-lite"/>
    </source>
</evidence>
<keyword evidence="3" id="KW-1185">Reference proteome</keyword>
<dbReference type="EMBL" id="CAXLJM020000048">
    <property type="protein sequence ID" value="CAL8112581.1"/>
    <property type="molecule type" value="Genomic_DNA"/>
</dbReference>
<sequence length="65" mass="7255">MEDYVIHVLTPTTAVVVTPQALKDLKTQLEKKLEDAAKQWKGQSATTLEEARNSPLMPIIQPKPN</sequence>
<dbReference type="Proteomes" id="UP001642540">
    <property type="component" value="Unassembled WGS sequence"/>
</dbReference>
<feature type="region of interest" description="Disordered" evidence="1">
    <location>
        <begin position="41"/>
        <end position="65"/>
    </location>
</feature>
<comment type="caution">
    <text evidence="2">The sequence shown here is derived from an EMBL/GenBank/DDBJ whole genome shotgun (WGS) entry which is preliminary data.</text>
</comment>
<gene>
    <name evidence="2" type="ORF">ODALV1_LOCUS15711</name>
</gene>